<comment type="subcellular location">
    <subcellularLocation>
        <location evidence="3">Cytoplasm</location>
    </subcellularLocation>
    <subcellularLocation>
        <location evidence="2">Nucleus</location>
    </subcellularLocation>
</comment>
<comment type="similarity">
    <text evidence="4">Belongs to the RTC4 family.</text>
</comment>
<evidence type="ECO:0000256" key="1">
    <source>
        <dbReference type="ARBA" id="ARBA00002738"/>
    </source>
</evidence>
<keyword evidence="11" id="KW-1185">Reference proteome</keyword>
<dbReference type="InterPro" id="IPR028094">
    <property type="entry name" value="RTC4_C"/>
</dbReference>
<evidence type="ECO:0000256" key="3">
    <source>
        <dbReference type="ARBA" id="ARBA00004496"/>
    </source>
</evidence>
<dbReference type="OrthoDB" id="2682158at2759"/>
<evidence type="ECO:0000256" key="6">
    <source>
        <dbReference type="ARBA" id="ARBA00022490"/>
    </source>
</evidence>
<dbReference type="GO" id="GO:0005737">
    <property type="term" value="C:cytoplasm"/>
    <property type="evidence" value="ECO:0007669"/>
    <property type="project" value="UniProtKB-SubCell"/>
</dbReference>
<keyword evidence="7" id="KW-0539">Nucleus</keyword>
<feature type="region of interest" description="Disordered" evidence="8">
    <location>
        <begin position="1"/>
        <end position="67"/>
    </location>
</feature>
<evidence type="ECO:0000313" key="10">
    <source>
        <dbReference type="EMBL" id="KAG6369825.1"/>
    </source>
</evidence>
<comment type="function">
    <text evidence="1">May be involved in a process influencing telomere capping.</text>
</comment>
<feature type="domain" description="Restriction of telomere capping protein 4 C-terminal" evidence="9">
    <location>
        <begin position="212"/>
        <end position="313"/>
    </location>
</feature>
<feature type="compositionally biased region" description="Basic and acidic residues" evidence="8">
    <location>
        <begin position="1"/>
        <end position="11"/>
    </location>
</feature>
<evidence type="ECO:0000256" key="4">
    <source>
        <dbReference type="ARBA" id="ARBA00009461"/>
    </source>
</evidence>
<organism evidence="10 11">
    <name type="scientific">Boletus reticuloceps</name>
    <dbReference type="NCBI Taxonomy" id="495285"/>
    <lineage>
        <taxon>Eukaryota</taxon>
        <taxon>Fungi</taxon>
        <taxon>Dikarya</taxon>
        <taxon>Basidiomycota</taxon>
        <taxon>Agaricomycotina</taxon>
        <taxon>Agaricomycetes</taxon>
        <taxon>Agaricomycetidae</taxon>
        <taxon>Boletales</taxon>
        <taxon>Boletineae</taxon>
        <taxon>Boletaceae</taxon>
        <taxon>Boletoideae</taxon>
        <taxon>Boletus</taxon>
    </lineage>
</organism>
<keyword evidence="6" id="KW-0963">Cytoplasm</keyword>
<feature type="region of interest" description="Disordered" evidence="8">
    <location>
        <begin position="368"/>
        <end position="414"/>
    </location>
</feature>
<evidence type="ECO:0000256" key="2">
    <source>
        <dbReference type="ARBA" id="ARBA00004123"/>
    </source>
</evidence>
<comment type="caution">
    <text evidence="10">The sequence shown here is derived from an EMBL/GenBank/DDBJ whole genome shotgun (WGS) entry which is preliminary data.</text>
</comment>
<name>A0A8I2YDB2_9AGAM</name>
<dbReference type="GO" id="GO:0005634">
    <property type="term" value="C:nucleus"/>
    <property type="evidence" value="ECO:0007669"/>
    <property type="project" value="UniProtKB-SubCell"/>
</dbReference>
<dbReference type="Pfam" id="PF14474">
    <property type="entry name" value="RTC4"/>
    <property type="match status" value="1"/>
</dbReference>
<dbReference type="Proteomes" id="UP000683000">
    <property type="component" value="Unassembled WGS sequence"/>
</dbReference>
<dbReference type="SMART" id="SM01312">
    <property type="entry name" value="RTC4"/>
    <property type="match status" value="1"/>
</dbReference>
<accession>A0A8I2YDB2</accession>
<reference evidence="10" key="1">
    <citation type="submission" date="2021-03" db="EMBL/GenBank/DDBJ databases">
        <title>Evolutionary innovations through gain and loss of genes in the ectomycorrhizal Boletales.</title>
        <authorList>
            <person name="Wu G."/>
            <person name="Miyauchi S."/>
            <person name="Morin E."/>
            <person name="Yang Z.-L."/>
            <person name="Xu J."/>
            <person name="Martin F.M."/>
        </authorList>
    </citation>
    <scope>NUCLEOTIDE SEQUENCE</scope>
    <source>
        <strain evidence="10">BR01</strain>
    </source>
</reference>
<dbReference type="PANTHER" id="PTHR41391">
    <property type="entry name" value="RESTRICTION OF TELOMERE CAPPING PROTEIN 4"/>
    <property type="match status" value="1"/>
</dbReference>
<dbReference type="AlphaFoldDB" id="A0A8I2YDB2"/>
<evidence type="ECO:0000256" key="5">
    <source>
        <dbReference type="ARBA" id="ARBA00015162"/>
    </source>
</evidence>
<evidence type="ECO:0000259" key="9">
    <source>
        <dbReference type="SMART" id="SM01312"/>
    </source>
</evidence>
<dbReference type="EMBL" id="JAGFBS010000063">
    <property type="protein sequence ID" value="KAG6369825.1"/>
    <property type="molecule type" value="Genomic_DNA"/>
</dbReference>
<evidence type="ECO:0000313" key="11">
    <source>
        <dbReference type="Proteomes" id="UP000683000"/>
    </source>
</evidence>
<dbReference type="InterPro" id="IPR039024">
    <property type="entry name" value="RTC4"/>
</dbReference>
<proteinExistence type="inferred from homology"/>
<sequence>MLQAEKRRITDDSDLDDDSTITTVPPRLKKRKLNPNQHLGSHKGGDVDMPMDAENVGGGAGDEEEDIHIPGLTTSEDELDDNGTLVCCPGYKCKHRIPSPGDTSAELTGALNAYMSVRKQRGRDAAVRFSNEVCVLIKKNQERLEKLNAALERGWPVNTVDFRGIPRRVVAMMNLLQRYVMDPVFREENSCVWGGFEADLENDNMTIKRFAVMKPSQISRYSKTAENARPGYYGLKGMSIIMHTLEGLFPANTTPDDGFRPLSYPQFMHYFLIPEVAASLIAQDLNTTMLSKGYYCMLLTSDLGELQYPVMDDDNELDEIYQTNLILFNRLGKKPAFDQPRPAVIPREEDVEAAAKLLFRLKHPAVEEAGGGASRPLPRLVKRRQSNQPEAGPSKLSGGKSFTVDNSAPRDSMV</sequence>
<gene>
    <name evidence="10" type="ORF">JVT61DRAFT_13448</name>
</gene>
<evidence type="ECO:0000256" key="8">
    <source>
        <dbReference type="SAM" id="MobiDB-lite"/>
    </source>
</evidence>
<evidence type="ECO:0000256" key="7">
    <source>
        <dbReference type="ARBA" id="ARBA00023242"/>
    </source>
</evidence>
<protein>
    <recommendedName>
        <fullName evidence="5">Restriction of telomere capping protein 4</fullName>
    </recommendedName>
</protein>
<dbReference type="PANTHER" id="PTHR41391:SF1">
    <property type="entry name" value="RESTRICTION OF TELOMERE CAPPING PROTEIN 4"/>
    <property type="match status" value="1"/>
</dbReference>